<evidence type="ECO:0000313" key="2">
    <source>
        <dbReference type="Proteomes" id="UP001150581"/>
    </source>
</evidence>
<keyword evidence="2" id="KW-1185">Reference proteome</keyword>
<organism evidence="1 2">
    <name type="scientific">Kickxella alabastrina</name>
    <dbReference type="NCBI Taxonomy" id="61397"/>
    <lineage>
        <taxon>Eukaryota</taxon>
        <taxon>Fungi</taxon>
        <taxon>Fungi incertae sedis</taxon>
        <taxon>Zoopagomycota</taxon>
        <taxon>Kickxellomycotina</taxon>
        <taxon>Kickxellomycetes</taxon>
        <taxon>Kickxellales</taxon>
        <taxon>Kickxellaceae</taxon>
        <taxon>Kickxella</taxon>
    </lineage>
</organism>
<reference evidence="1" key="1">
    <citation type="submission" date="2022-07" db="EMBL/GenBank/DDBJ databases">
        <title>Phylogenomic reconstructions and comparative analyses of Kickxellomycotina fungi.</title>
        <authorList>
            <person name="Reynolds N.K."/>
            <person name="Stajich J.E."/>
            <person name="Barry K."/>
            <person name="Grigoriev I.V."/>
            <person name="Crous P."/>
            <person name="Smith M.E."/>
        </authorList>
    </citation>
    <scope>NUCLEOTIDE SEQUENCE</scope>
    <source>
        <strain evidence="1">Benny 63K</strain>
    </source>
</reference>
<name>A0ACC1IMB1_9FUNG</name>
<evidence type="ECO:0000313" key="1">
    <source>
        <dbReference type="EMBL" id="KAJ1897411.1"/>
    </source>
</evidence>
<dbReference type="Proteomes" id="UP001150581">
    <property type="component" value="Unassembled WGS sequence"/>
</dbReference>
<accession>A0ACC1IMB1</accession>
<sequence>MSGPFGLPLPLLTDSYKTSHAALFPAAQKAVAYAEFRHGFNNDSSDERMVFYGLQYIIDQYISRQWTAEDVAMSNHFFSTHNTGHTAFPFPKELFLKFISENNGYFPVRIEAMAEGSVVYPHTVVMQITAEREYSGLVTYLESALLMTWYPSTVATLSRRSKTTINEYYRTSVDENMRWTLDSRMHDFGFRACTCVEQSMLGGAAHLLSFGGTDTLTAAYYVQQRLNGGRAVATSIPATEHSVMTAFGSERQAVLRLLEVYGDGVVACVMDSYDYARALEEVLPAVATAKLERGGVLIIRPDSGDQVETVLMGLRAAERVFGADVNGLGFRVIRGAGVIQGDGVTPKSLARILAAVHAAGYAAQNVAFGMGGGLLQKVNRDTMSMAVKLSSVTYANGETRDIMKFPRAGSEKVSLPGCFSVHADATQHGAPVVYRQCDAPDAHNLLEVVYDCGPVPGRQWDSFDDVRRRVDDQWRCFPPRINAVSAPLLAHQKAVHIRQAQDVDDGAAFA</sequence>
<comment type="caution">
    <text evidence="1">The sequence shown here is derived from an EMBL/GenBank/DDBJ whole genome shotgun (WGS) entry which is preliminary data.</text>
</comment>
<dbReference type="EMBL" id="JANBPG010000337">
    <property type="protein sequence ID" value="KAJ1897411.1"/>
    <property type="molecule type" value="Genomic_DNA"/>
</dbReference>
<proteinExistence type="predicted"/>
<protein>
    <submittedName>
        <fullName evidence="1">Uncharacterized protein</fullName>
    </submittedName>
</protein>
<gene>
    <name evidence="1" type="ORF">LPJ66_003388</name>
</gene>